<feature type="compositionally biased region" description="Basic and acidic residues" evidence="1">
    <location>
        <begin position="447"/>
        <end position="460"/>
    </location>
</feature>
<evidence type="ECO:0000256" key="1">
    <source>
        <dbReference type="SAM" id="MobiDB-lite"/>
    </source>
</evidence>
<feature type="region of interest" description="Disordered" evidence="1">
    <location>
        <begin position="914"/>
        <end position="939"/>
    </location>
</feature>
<feature type="compositionally biased region" description="Basic and acidic residues" evidence="1">
    <location>
        <begin position="251"/>
        <end position="282"/>
    </location>
</feature>
<feature type="compositionally biased region" description="Basic and acidic residues" evidence="1">
    <location>
        <begin position="560"/>
        <end position="598"/>
    </location>
</feature>
<feature type="compositionally biased region" description="Basic and acidic residues" evidence="1">
    <location>
        <begin position="644"/>
        <end position="692"/>
    </location>
</feature>
<evidence type="ECO:0000313" key="2">
    <source>
        <dbReference type="EMBL" id="KAJ8024797.1"/>
    </source>
</evidence>
<proteinExistence type="predicted"/>
<feature type="compositionally biased region" description="Basic and acidic residues" evidence="1">
    <location>
        <begin position="531"/>
        <end position="544"/>
    </location>
</feature>
<feature type="region of interest" description="Disordered" evidence="1">
    <location>
        <begin position="859"/>
        <end position="887"/>
    </location>
</feature>
<evidence type="ECO:0000313" key="3">
    <source>
        <dbReference type="Proteomes" id="UP001152320"/>
    </source>
</evidence>
<dbReference type="AlphaFoldDB" id="A0A9Q1BHD8"/>
<accession>A0A9Q1BHD8</accession>
<protein>
    <submittedName>
        <fullName evidence="2">Uncharacterized protein</fullName>
    </submittedName>
</protein>
<feature type="region of interest" description="Disordered" evidence="1">
    <location>
        <begin position="244"/>
        <end position="700"/>
    </location>
</feature>
<keyword evidence="3" id="KW-1185">Reference proteome</keyword>
<organism evidence="2 3">
    <name type="scientific">Holothuria leucospilota</name>
    <name type="common">Black long sea cucumber</name>
    <name type="synonym">Mertensiothuria leucospilota</name>
    <dbReference type="NCBI Taxonomy" id="206669"/>
    <lineage>
        <taxon>Eukaryota</taxon>
        <taxon>Metazoa</taxon>
        <taxon>Echinodermata</taxon>
        <taxon>Eleutherozoa</taxon>
        <taxon>Echinozoa</taxon>
        <taxon>Holothuroidea</taxon>
        <taxon>Aspidochirotacea</taxon>
        <taxon>Aspidochirotida</taxon>
        <taxon>Holothuriidae</taxon>
        <taxon>Holothuria</taxon>
    </lineage>
</organism>
<name>A0A9Q1BHD8_HOLLE</name>
<sequence>MHMEHYQESEKMNPVHMTQGTITLVTDQSSVSECPRSSDHHIPSIEGLKMVSRSEPQICHGGSQKVVDSYRTCCQDRAMSGVDHIEDKATQTPKDYVWLTELEVNQERDCLRDSTAEKQSDPTLDSQLGSIAFEKQTQSTGSQNLPSGSRNDVITALKGGESTTSEMPMIQDEVNKDTESLKEESEVFTESAVDSIPEVMGSWEASKGIDNISSMLSEVDSTDKSHRSCNSEDNVYKEDNFSLSEKRRKSFSADEKTDEASWKMIEKHQVEDSRNGCNKEDNSCPYDWESSKSPSGEKDEDDWEVFGKDQPLTKAQRGVVNNKKEKSCVSDEKRSSSPYDEKSDEGKCEVVQKDRPAQSEGDVCKEDNSCPFDRKGGKNPSGDEDDWEVLGKDQMLREAQRDVNKKEKSCLSDLSDEKRSSSPYDEKSDEGNCEMVIKDQPAQSEGDLCKEDNSCPSDRKGGKKPSGEEDEDDWEVIGKSQVFREAQGDVNKKEKSCLSDKKRSSSPHDEKSDEGYCEMVVKDQPAQSEGDLCKEDNSCPSDRKGGKKPSGEEDEGDWEVIGKDQMLREAQRDVNKKEKSCLSDEKRSSSPCDEKSDEGNCEMVVKDQPAQSEGDLCKEDNSCRSDRKGSKNPSGEEDEDDWEVLGKDQMLREAQRDVNKKEKSCLSERERSSSPHDAKSDEDNCKLVEKDQQALSEDEDDWEMVYKRQLPDIQDDVFKKWKSCLPVGKRSSSPLHGETDEDRCELMEQDQEEMMEKNKLEEPQGDLYKEDNSCLSEEKENYCPLDDTDNFVQVKKPDGFPEYSEFGQDSTSLADETGYFSEIDQGQHGNNLKVPPSPLKDEVDQFCGKDGNVLMWRECEKQDPPEASTSSGARPKERFPHPPGKIAPVPCSEYSAQNYWQQIIHQEECVRRATEDGGYPETESRTEGGRLLTFCTESP</sequence>
<comment type="caution">
    <text evidence="2">The sequence shown here is derived from an EMBL/GenBank/DDBJ whole genome shotgun (WGS) entry which is preliminary data.</text>
</comment>
<feature type="compositionally biased region" description="Basic and acidic residues" evidence="1">
    <location>
        <begin position="389"/>
        <end position="430"/>
    </location>
</feature>
<dbReference type="EMBL" id="JAIZAY010000018">
    <property type="protein sequence ID" value="KAJ8024797.1"/>
    <property type="molecule type" value="Genomic_DNA"/>
</dbReference>
<feature type="compositionally biased region" description="Basic and acidic residues" evidence="1">
    <location>
        <begin position="322"/>
        <end position="376"/>
    </location>
</feature>
<feature type="region of interest" description="Disordered" evidence="1">
    <location>
        <begin position="787"/>
        <end position="809"/>
    </location>
</feature>
<gene>
    <name evidence="2" type="ORF">HOLleu_34812</name>
</gene>
<reference evidence="2" key="1">
    <citation type="submission" date="2021-10" db="EMBL/GenBank/DDBJ databases">
        <title>Tropical sea cucumber genome reveals ecological adaptation and Cuvierian tubules defense mechanism.</title>
        <authorList>
            <person name="Chen T."/>
        </authorList>
    </citation>
    <scope>NUCLEOTIDE SEQUENCE</scope>
    <source>
        <strain evidence="2">Nanhai2018</strain>
        <tissue evidence="2">Muscle</tissue>
    </source>
</reference>
<feature type="compositionally biased region" description="Basic and acidic residues" evidence="1">
    <location>
        <begin position="486"/>
        <end position="514"/>
    </location>
</feature>
<feature type="compositionally biased region" description="Basic and acidic residues" evidence="1">
    <location>
        <begin position="615"/>
        <end position="629"/>
    </location>
</feature>
<dbReference type="Proteomes" id="UP001152320">
    <property type="component" value="Chromosome 18"/>
</dbReference>